<name>A0A1J7IMH9_9PEZI</name>
<dbReference type="PANTHER" id="PTHR34598">
    <property type="entry name" value="BLL6449 PROTEIN"/>
    <property type="match status" value="1"/>
</dbReference>
<evidence type="ECO:0000256" key="1">
    <source>
        <dbReference type="ARBA" id="ARBA00023604"/>
    </source>
</evidence>
<reference evidence="2 3" key="1">
    <citation type="submission" date="2016-10" db="EMBL/GenBank/DDBJ databases">
        <title>Draft genome sequence of Coniochaeta ligniaria NRRL30616, a lignocellulolytic fungus for bioabatement of inhibitors in plant biomass hydrolysates.</title>
        <authorList>
            <consortium name="DOE Joint Genome Institute"/>
            <person name="Jimenez D.J."/>
            <person name="Hector R.E."/>
            <person name="Riley R."/>
            <person name="Sun H."/>
            <person name="Grigoriev I.V."/>
            <person name="Van Elsas J.D."/>
            <person name="Nichols N.N."/>
        </authorList>
    </citation>
    <scope>NUCLEOTIDE SEQUENCE [LARGE SCALE GENOMIC DNA]</scope>
    <source>
        <strain evidence="2 3">NRRL 30616</strain>
    </source>
</reference>
<organism evidence="2 3">
    <name type="scientific">Coniochaeta ligniaria NRRL 30616</name>
    <dbReference type="NCBI Taxonomy" id="1408157"/>
    <lineage>
        <taxon>Eukaryota</taxon>
        <taxon>Fungi</taxon>
        <taxon>Dikarya</taxon>
        <taxon>Ascomycota</taxon>
        <taxon>Pezizomycotina</taxon>
        <taxon>Sordariomycetes</taxon>
        <taxon>Sordariomycetidae</taxon>
        <taxon>Coniochaetales</taxon>
        <taxon>Coniochaetaceae</taxon>
        <taxon>Coniochaeta</taxon>
    </lineage>
</organism>
<dbReference type="InParanoid" id="A0A1J7IMH9"/>
<dbReference type="NCBIfam" id="NF041278">
    <property type="entry name" value="CmcJ_NvfI_EfuI"/>
    <property type="match status" value="1"/>
</dbReference>
<comment type="similarity">
    <text evidence="1">Belongs to the asaB hydroxylase/desaturase family.</text>
</comment>
<dbReference type="OrthoDB" id="412788at2759"/>
<protein>
    <recommendedName>
        <fullName evidence="4">Methyltransferase</fullName>
    </recommendedName>
</protein>
<dbReference type="PANTHER" id="PTHR34598:SF3">
    <property type="entry name" value="OXIDOREDUCTASE AN1597"/>
    <property type="match status" value="1"/>
</dbReference>
<dbReference type="InterPro" id="IPR044053">
    <property type="entry name" value="AsaB-like"/>
</dbReference>
<dbReference type="EMBL" id="KV875098">
    <property type="protein sequence ID" value="OIW28678.1"/>
    <property type="molecule type" value="Genomic_DNA"/>
</dbReference>
<keyword evidence="3" id="KW-1185">Reference proteome</keyword>
<dbReference type="STRING" id="1408157.A0A1J7IMH9"/>
<gene>
    <name evidence="2" type="ORF">CONLIGDRAFT_577319</name>
</gene>
<evidence type="ECO:0008006" key="4">
    <source>
        <dbReference type="Google" id="ProtNLM"/>
    </source>
</evidence>
<sequence length="293" mass="33742">MLADKIQNKPSHELVRLRYLQWDDKFLTEKPFQLYADIPADSPSSLRGNVSFEEGEPEKIHDVRGCDHEFTLDGQGFKFINLRTDFANWDDPRAVQNGYYQEMETVLQDNVEGADHVHIFEHRVNQVFPVTHLDLGDASRYLSPAGTVHIDLTAWEVLEKIKVLAGGDKDQLARLRDSRVRVINIWRPLHGDITSWPLAVSDGSRIHLEDLIAVDQVRRHSRGEGYVIRYRPGLEWYYLSHMTREEALLLKNFDSADVPAKFAAHAAFRIPWMGPEPPRRTSVEVRALVFSFT</sequence>
<accession>A0A1J7IMH9</accession>
<dbReference type="AlphaFoldDB" id="A0A1J7IMH9"/>
<evidence type="ECO:0000313" key="3">
    <source>
        <dbReference type="Proteomes" id="UP000182658"/>
    </source>
</evidence>
<dbReference type="Proteomes" id="UP000182658">
    <property type="component" value="Unassembled WGS sequence"/>
</dbReference>
<evidence type="ECO:0000313" key="2">
    <source>
        <dbReference type="EMBL" id="OIW28678.1"/>
    </source>
</evidence>
<dbReference type="GO" id="GO:0016491">
    <property type="term" value="F:oxidoreductase activity"/>
    <property type="evidence" value="ECO:0007669"/>
    <property type="project" value="InterPro"/>
</dbReference>
<proteinExistence type="inferred from homology"/>